<proteinExistence type="predicted"/>
<evidence type="ECO:0000256" key="1">
    <source>
        <dbReference type="SAM" id="Phobius"/>
    </source>
</evidence>
<comment type="caution">
    <text evidence="2">The sequence shown here is derived from an EMBL/GenBank/DDBJ whole genome shotgun (WGS) entry which is preliminary data.</text>
</comment>
<organism evidence="2 3">
    <name type="scientific">Xanthocytophaga agilis</name>
    <dbReference type="NCBI Taxonomy" id="3048010"/>
    <lineage>
        <taxon>Bacteria</taxon>
        <taxon>Pseudomonadati</taxon>
        <taxon>Bacteroidota</taxon>
        <taxon>Cytophagia</taxon>
        <taxon>Cytophagales</taxon>
        <taxon>Rhodocytophagaceae</taxon>
        <taxon>Xanthocytophaga</taxon>
    </lineage>
</organism>
<keyword evidence="1" id="KW-1133">Transmembrane helix</keyword>
<keyword evidence="1" id="KW-0472">Membrane</keyword>
<protein>
    <submittedName>
        <fullName evidence="2">Uncharacterized protein</fullName>
    </submittedName>
</protein>
<sequence length="263" mass="30714">MLLVITFWITYSCHKGLFPLSAFYFSPVERTKPERYRKKEVTLSGNSTGTKVIYKLIKAYCIGSLCFAGMFLLGLLLLFFCALGCFYGESFGQISKCRVNQSTINGIYRNASDFESHRLAFSFPEKKSNWIHKQVFSQRFRLKNPDTLFSFTAGQFWGFHSDGKDWRFFKNDSYECIYHNGIYVYKQQVIGESTYYLYFFSRTASSDIYYLNRRYLQQVYADNPRFLRLLQSPKGNSWLSDEAYTGGPPRIAALYHISFTIQP</sequence>
<feature type="transmembrane region" description="Helical" evidence="1">
    <location>
        <begin position="59"/>
        <end position="80"/>
    </location>
</feature>
<dbReference type="EMBL" id="JASJOU010000017">
    <property type="protein sequence ID" value="MDJ1505679.1"/>
    <property type="molecule type" value="Genomic_DNA"/>
</dbReference>
<reference evidence="2" key="1">
    <citation type="submission" date="2023-05" db="EMBL/GenBank/DDBJ databases">
        <authorList>
            <person name="Zhang X."/>
        </authorList>
    </citation>
    <scope>NUCLEOTIDE SEQUENCE</scope>
    <source>
        <strain evidence="2">BD1B2-1</strain>
    </source>
</reference>
<evidence type="ECO:0000313" key="3">
    <source>
        <dbReference type="Proteomes" id="UP001232063"/>
    </source>
</evidence>
<dbReference type="Proteomes" id="UP001232063">
    <property type="component" value="Unassembled WGS sequence"/>
</dbReference>
<dbReference type="AlphaFoldDB" id="A0AAE3R8G2"/>
<accession>A0AAE3R8G2</accession>
<gene>
    <name evidence="2" type="ORF">QNI22_33795</name>
</gene>
<keyword evidence="1" id="KW-0812">Transmembrane</keyword>
<dbReference type="RefSeq" id="WP_314517955.1">
    <property type="nucleotide sequence ID" value="NZ_JASJOU010000017.1"/>
</dbReference>
<evidence type="ECO:0000313" key="2">
    <source>
        <dbReference type="EMBL" id="MDJ1505679.1"/>
    </source>
</evidence>
<name>A0AAE3R8G2_9BACT</name>
<keyword evidence="3" id="KW-1185">Reference proteome</keyword>